<dbReference type="OrthoDB" id="1300148at2759"/>
<organism evidence="1 2">
    <name type="scientific">Mucuna pruriens</name>
    <name type="common">Velvet bean</name>
    <name type="synonym">Dolichos pruriens</name>
    <dbReference type="NCBI Taxonomy" id="157652"/>
    <lineage>
        <taxon>Eukaryota</taxon>
        <taxon>Viridiplantae</taxon>
        <taxon>Streptophyta</taxon>
        <taxon>Embryophyta</taxon>
        <taxon>Tracheophyta</taxon>
        <taxon>Spermatophyta</taxon>
        <taxon>Magnoliopsida</taxon>
        <taxon>eudicotyledons</taxon>
        <taxon>Gunneridae</taxon>
        <taxon>Pentapetalae</taxon>
        <taxon>rosids</taxon>
        <taxon>fabids</taxon>
        <taxon>Fabales</taxon>
        <taxon>Fabaceae</taxon>
        <taxon>Papilionoideae</taxon>
        <taxon>50 kb inversion clade</taxon>
        <taxon>NPAAA clade</taxon>
        <taxon>indigoferoid/millettioid clade</taxon>
        <taxon>Phaseoleae</taxon>
        <taxon>Mucuna</taxon>
    </lineage>
</organism>
<dbReference type="STRING" id="157652.A0A371FCA3"/>
<dbReference type="PANTHER" id="PTHR32108">
    <property type="entry name" value="DNA-DIRECTED RNA POLYMERASE SUBUNIT ALPHA"/>
    <property type="match status" value="1"/>
</dbReference>
<name>A0A371FCA3_MUCPR</name>
<dbReference type="PANTHER" id="PTHR32108:SF9">
    <property type="entry name" value="REVERSE TRANSCRIPTASE RNASE H-LIKE DOMAIN-CONTAINING PROTEIN"/>
    <property type="match status" value="1"/>
</dbReference>
<protein>
    <recommendedName>
        <fullName evidence="3">G-patch domain-containing protein</fullName>
    </recommendedName>
</protein>
<feature type="non-terminal residue" evidence="1">
    <location>
        <position position="1"/>
    </location>
</feature>
<reference evidence="1" key="1">
    <citation type="submission" date="2018-05" db="EMBL/GenBank/DDBJ databases">
        <title>Draft genome of Mucuna pruriens seed.</title>
        <authorList>
            <person name="Nnadi N.E."/>
            <person name="Vos R."/>
            <person name="Hasami M.H."/>
            <person name="Devisetty U.K."/>
            <person name="Aguiy J.C."/>
        </authorList>
    </citation>
    <scope>NUCLEOTIDE SEQUENCE [LARGE SCALE GENOMIC DNA]</scope>
    <source>
        <strain evidence="1">JCA_2017</strain>
    </source>
</reference>
<sequence>MVKAFDGSKWEVMGKITLPIRIGPKTFDVMDIWPAYSCLLGKPWIHAAGAVPSSLHHKAKFVANGQLINVMGEKELIINTSLPTEYIEGDEETLETSFQVLEIIGTANAEAKGGDPKPSSVAVMAAKVLINNGFHLGKGLSKELYGIAEPVAI</sequence>
<comment type="caution">
    <text evidence="1">The sequence shown here is derived from an EMBL/GenBank/DDBJ whole genome shotgun (WGS) entry which is preliminary data.</text>
</comment>
<dbReference type="EMBL" id="QJKJ01009680">
    <property type="protein sequence ID" value="RDX75922.1"/>
    <property type="molecule type" value="Genomic_DNA"/>
</dbReference>
<dbReference type="Proteomes" id="UP000257109">
    <property type="component" value="Unassembled WGS sequence"/>
</dbReference>
<accession>A0A371FCA3</accession>
<evidence type="ECO:0008006" key="3">
    <source>
        <dbReference type="Google" id="ProtNLM"/>
    </source>
</evidence>
<evidence type="ECO:0000313" key="1">
    <source>
        <dbReference type="EMBL" id="RDX75922.1"/>
    </source>
</evidence>
<dbReference type="AlphaFoldDB" id="A0A371FCA3"/>
<proteinExistence type="predicted"/>
<gene>
    <name evidence="1" type="ORF">CR513_44150</name>
</gene>
<keyword evidence="2" id="KW-1185">Reference proteome</keyword>
<evidence type="ECO:0000313" key="2">
    <source>
        <dbReference type="Proteomes" id="UP000257109"/>
    </source>
</evidence>